<feature type="region of interest" description="Disordered" evidence="6">
    <location>
        <begin position="147"/>
        <end position="171"/>
    </location>
</feature>
<dbReference type="Gene3D" id="3.30.160.60">
    <property type="entry name" value="Classic Zinc Finger"/>
    <property type="match status" value="2"/>
</dbReference>
<dbReference type="EnsemblMetazoa" id="XM_022805379">
    <property type="protein sequence ID" value="XP_022661114"/>
    <property type="gene ID" value="LOC111250326"/>
</dbReference>
<protein>
    <recommendedName>
        <fullName evidence="7">C2H2-type domain-containing protein</fullName>
    </recommendedName>
</protein>
<dbReference type="GO" id="GO:0045944">
    <property type="term" value="P:positive regulation of transcription by RNA polymerase II"/>
    <property type="evidence" value="ECO:0007669"/>
    <property type="project" value="TreeGrafter"/>
</dbReference>
<dbReference type="RefSeq" id="XP_022661114.1">
    <property type="nucleotide sequence ID" value="XM_022805379.1"/>
</dbReference>
<dbReference type="PROSITE" id="PS50157">
    <property type="entry name" value="ZINC_FINGER_C2H2_2"/>
    <property type="match status" value="1"/>
</dbReference>
<dbReference type="OrthoDB" id="6504712at2759"/>
<dbReference type="InterPro" id="IPR013087">
    <property type="entry name" value="Znf_C2H2_type"/>
</dbReference>
<organism evidence="8 9">
    <name type="scientific">Varroa destructor</name>
    <name type="common">Honeybee mite</name>
    <dbReference type="NCBI Taxonomy" id="109461"/>
    <lineage>
        <taxon>Eukaryota</taxon>
        <taxon>Metazoa</taxon>
        <taxon>Ecdysozoa</taxon>
        <taxon>Arthropoda</taxon>
        <taxon>Chelicerata</taxon>
        <taxon>Arachnida</taxon>
        <taxon>Acari</taxon>
        <taxon>Parasitiformes</taxon>
        <taxon>Mesostigmata</taxon>
        <taxon>Gamasina</taxon>
        <taxon>Dermanyssoidea</taxon>
        <taxon>Varroidae</taxon>
        <taxon>Varroa</taxon>
    </lineage>
</organism>
<dbReference type="SMART" id="SM00355">
    <property type="entry name" value="ZnF_C2H2"/>
    <property type="match status" value="2"/>
</dbReference>
<proteinExistence type="predicted"/>
<reference evidence="8" key="1">
    <citation type="submission" date="2021-01" db="UniProtKB">
        <authorList>
            <consortium name="EnsemblMetazoa"/>
        </authorList>
    </citation>
    <scope>IDENTIFICATION</scope>
</reference>
<evidence type="ECO:0000313" key="9">
    <source>
        <dbReference type="Proteomes" id="UP000594260"/>
    </source>
</evidence>
<keyword evidence="9" id="KW-1185">Reference proteome</keyword>
<feature type="compositionally biased region" description="Low complexity" evidence="6">
    <location>
        <begin position="149"/>
        <end position="164"/>
    </location>
</feature>
<dbReference type="InterPro" id="IPR036236">
    <property type="entry name" value="Znf_C2H2_sf"/>
</dbReference>
<dbReference type="Proteomes" id="UP000594260">
    <property type="component" value="Unplaced"/>
</dbReference>
<evidence type="ECO:0000259" key="7">
    <source>
        <dbReference type="PROSITE" id="PS50157"/>
    </source>
</evidence>
<dbReference type="InParanoid" id="A0A7M7KHG2"/>
<keyword evidence="1" id="KW-0479">Metal-binding</keyword>
<keyword evidence="4" id="KW-0862">Zinc</keyword>
<dbReference type="GeneID" id="111250326"/>
<accession>A0A7M7KHG2</accession>
<dbReference type="PANTHER" id="PTHR24403">
    <property type="entry name" value="ZINC FINGER PROTEIN"/>
    <property type="match status" value="1"/>
</dbReference>
<evidence type="ECO:0000256" key="4">
    <source>
        <dbReference type="ARBA" id="ARBA00022833"/>
    </source>
</evidence>
<evidence type="ECO:0000256" key="1">
    <source>
        <dbReference type="ARBA" id="ARBA00022723"/>
    </source>
</evidence>
<dbReference type="GO" id="GO:0008270">
    <property type="term" value="F:zinc ion binding"/>
    <property type="evidence" value="ECO:0007669"/>
    <property type="project" value="UniProtKB-KW"/>
</dbReference>
<dbReference type="AlphaFoldDB" id="A0A7M7KHG2"/>
<feature type="domain" description="C2H2-type" evidence="7">
    <location>
        <begin position="38"/>
        <end position="65"/>
    </location>
</feature>
<dbReference type="SUPFAM" id="SSF57667">
    <property type="entry name" value="beta-beta-alpha zinc fingers"/>
    <property type="match status" value="1"/>
</dbReference>
<keyword evidence="2" id="KW-0677">Repeat</keyword>
<evidence type="ECO:0000256" key="6">
    <source>
        <dbReference type="SAM" id="MobiDB-lite"/>
    </source>
</evidence>
<evidence type="ECO:0000256" key="5">
    <source>
        <dbReference type="PROSITE-ProRule" id="PRU00042"/>
    </source>
</evidence>
<dbReference type="PANTHER" id="PTHR24403:SF109">
    <property type="entry name" value="ZINC FINGER PROTEIN 845-LIKE"/>
    <property type="match status" value="1"/>
</dbReference>
<evidence type="ECO:0000256" key="3">
    <source>
        <dbReference type="ARBA" id="ARBA00022771"/>
    </source>
</evidence>
<dbReference type="KEGG" id="vde:111250326"/>
<keyword evidence="3 5" id="KW-0863">Zinc-finger</keyword>
<dbReference type="InterPro" id="IPR050688">
    <property type="entry name" value="Zinc_finger/UBP_domain"/>
</dbReference>
<dbReference type="PROSITE" id="PS00028">
    <property type="entry name" value="ZINC_FINGER_C2H2_1"/>
    <property type="match status" value="1"/>
</dbReference>
<sequence>MNTSGTLSVGAMGAPGLSNYISCNGYDRLILADAEGNNRCLVCNYTVKHRRNIYRHILTHTGDKPFQCELCSFRSSRSDKLKHHVKTKHFQECAGGTPGAAAPIDRSAVPVGGVQEQLGLSGLAGIGNLAGLSGLLPGVNNENIPCGESNNNNNNSQNNNNNNSIQILPID</sequence>
<evidence type="ECO:0000313" key="8">
    <source>
        <dbReference type="EnsemblMetazoa" id="XP_022661114"/>
    </source>
</evidence>
<name>A0A7M7KHG2_VARDE</name>
<evidence type="ECO:0000256" key="2">
    <source>
        <dbReference type="ARBA" id="ARBA00022737"/>
    </source>
</evidence>
<dbReference type="GO" id="GO:0005634">
    <property type="term" value="C:nucleus"/>
    <property type="evidence" value="ECO:0007669"/>
    <property type="project" value="TreeGrafter"/>
</dbReference>